<dbReference type="FunFam" id="3.40.50.12780:FF:000003">
    <property type="entry name" value="Long-chain-fatty-acid--CoA ligase FadD"/>
    <property type="match status" value="1"/>
</dbReference>
<comment type="similarity">
    <text evidence="4">Belongs to the ATP-dependent AMP-binding enzyme family.</text>
</comment>
<dbReference type="PANTHER" id="PTHR43767">
    <property type="entry name" value="LONG-CHAIN-FATTY-ACID--COA LIGASE"/>
    <property type="match status" value="1"/>
</dbReference>
<dbReference type="Pfam" id="PF00501">
    <property type="entry name" value="AMP-binding"/>
    <property type="match status" value="1"/>
</dbReference>
<dbReference type="Gene3D" id="3.40.50.980">
    <property type="match status" value="2"/>
</dbReference>
<evidence type="ECO:0000256" key="5">
    <source>
        <dbReference type="ARBA" id="ARBA00022598"/>
    </source>
</evidence>
<dbReference type="PROSITE" id="PS00455">
    <property type="entry name" value="AMP_BINDING"/>
    <property type="match status" value="1"/>
</dbReference>
<name>A0A1I0F0Y3_9GAMM</name>
<keyword evidence="6" id="KW-0547">Nucleotide-binding</keyword>
<evidence type="ECO:0000313" key="18">
    <source>
        <dbReference type="Proteomes" id="UP000242642"/>
    </source>
</evidence>
<dbReference type="InterPro" id="IPR020845">
    <property type="entry name" value="AMP-binding_CS"/>
</dbReference>
<evidence type="ECO:0000256" key="7">
    <source>
        <dbReference type="ARBA" id="ARBA00022832"/>
    </source>
</evidence>
<dbReference type="InterPro" id="IPR025110">
    <property type="entry name" value="AMP-bd_C"/>
</dbReference>
<dbReference type="GO" id="GO:0016020">
    <property type="term" value="C:membrane"/>
    <property type="evidence" value="ECO:0007669"/>
    <property type="project" value="UniProtKB-SubCell"/>
</dbReference>
<evidence type="ECO:0000256" key="8">
    <source>
        <dbReference type="ARBA" id="ARBA00022840"/>
    </source>
</evidence>
<dbReference type="OrthoDB" id="9803968at2"/>
<dbReference type="CDD" id="cd05936">
    <property type="entry name" value="FC-FACS_FadD_like"/>
    <property type="match status" value="1"/>
</dbReference>
<gene>
    <name evidence="17" type="ORF">SAMN02583745_02597</name>
</gene>
<keyword evidence="5" id="KW-0436">Ligase</keyword>
<dbReference type="RefSeq" id="WP_093321938.1">
    <property type="nucleotide sequence ID" value="NZ_FOHV01000034.1"/>
</dbReference>
<keyword evidence="18" id="KW-1185">Reference proteome</keyword>
<dbReference type="FunFam" id="3.30.300.30:FF:000006">
    <property type="entry name" value="Long-chain-fatty-acid--CoA ligase FadD"/>
    <property type="match status" value="1"/>
</dbReference>
<dbReference type="InterPro" id="IPR050237">
    <property type="entry name" value="ATP-dep_AMP-bd_enzyme"/>
</dbReference>
<evidence type="ECO:0000256" key="14">
    <source>
        <dbReference type="ARBA" id="ARBA00042773"/>
    </source>
</evidence>
<keyword evidence="10" id="KW-0443">Lipid metabolism</keyword>
<organism evidence="17 18">
    <name type="scientific">Thorsellia anophelis DSM 18579</name>
    <dbReference type="NCBI Taxonomy" id="1123402"/>
    <lineage>
        <taxon>Bacteria</taxon>
        <taxon>Pseudomonadati</taxon>
        <taxon>Pseudomonadota</taxon>
        <taxon>Gammaproteobacteria</taxon>
        <taxon>Enterobacterales</taxon>
        <taxon>Thorselliaceae</taxon>
        <taxon>Thorsellia</taxon>
    </lineage>
</organism>
<protein>
    <recommendedName>
        <fullName evidence="13">Long-chain-fatty-acid--CoA ligase</fullName>
        <ecNumber evidence="12">6.2.1.3</ecNumber>
    </recommendedName>
    <alternativeName>
        <fullName evidence="14">Long-chain acyl-CoA synthetase</fullName>
    </alternativeName>
</protein>
<comment type="subcellular location">
    <subcellularLocation>
        <location evidence="2">Membrane</location>
        <topology evidence="2">Peripheral membrane protein</topology>
    </subcellularLocation>
</comment>
<sequence>MEKIWLKSYPNEVPEFINPDHYTSVVDLIEQATFRYANRTAYISMGDIRTYAEIEQRSRHFASFLQQLGLAKGSRVALMMPNLFQHPIALFGILRAGLIVVNVNPLYTPREMAHQLKDSGAETIIALDTFATTLQAALPETDIKHIIISSVGDQLSFFKHHFINLAIKYIKKAVPKYSLKNTIRFNQAIKIGATIEYKSPIITGEDIAFLQYTGGTTGVAKGAMLTHRNILANLAQAKGVFGPIFSERPQTIVTALPLYHVFALTVNCMLMLDNGGTSLLIPNPRDMQSTLKAMAKVPFTVMTGVNTLFSGFLRQDAFKKLNFSTLRICVGGGMPVHKSVAEQWHEITGCHLLEGYGLTECSPLVAVNPYNLQYYSGSIGLPVPSTDIRLVDNDGNDVELGSPGELWVKGPQVMKGYWCNADATREIMQDDWLKTGDIATIDEHGYIRIVDRKKEMILVSGFNVYPNEIEDIVMQHPKVLEAAAIGLPHPATGESIRVCVVKKDPSLTDIELISHCKNFLTGYKMPRQISFHEDLPKSSVGKILRRELKDIILVQKGKDNE</sequence>
<accession>A0A1I0F0Y3</accession>
<evidence type="ECO:0000256" key="6">
    <source>
        <dbReference type="ARBA" id="ARBA00022741"/>
    </source>
</evidence>
<dbReference type="GO" id="GO:0004467">
    <property type="term" value="F:long-chain fatty acid-CoA ligase activity"/>
    <property type="evidence" value="ECO:0007669"/>
    <property type="project" value="UniProtKB-EC"/>
</dbReference>
<feature type="domain" description="AMP-binding enzyme C-terminal" evidence="16">
    <location>
        <begin position="468"/>
        <end position="542"/>
    </location>
</feature>
<evidence type="ECO:0000259" key="16">
    <source>
        <dbReference type="Pfam" id="PF13193"/>
    </source>
</evidence>
<comment type="cofactor">
    <cofactor evidence="1">
        <name>Mg(2+)</name>
        <dbReference type="ChEBI" id="CHEBI:18420"/>
    </cofactor>
</comment>
<evidence type="ECO:0000313" key="17">
    <source>
        <dbReference type="EMBL" id="SET51637.1"/>
    </source>
</evidence>
<dbReference type="InterPro" id="IPR000873">
    <property type="entry name" value="AMP-dep_synth/lig_dom"/>
</dbReference>
<evidence type="ECO:0000256" key="10">
    <source>
        <dbReference type="ARBA" id="ARBA00023098"/>
    </source>
</evidence>
<evidence type="ECO:0000256" key="4">
    <source>
        <dbReference type="ARBA" id="ARBA00006432"/>
    </source>
</evidence>
<dbReference type="AlphaFoldDB" id="A0A1I0F0Y3"/>
<dbReference type="Gene3D" id="2.30.38.10">
    <property type="entry name" value="Luciferase, Domain 3"/>
    <property type="match status" value="1"/>
</dbReference>
<evidence type="ECO:0000256" key="2">
    <source>
        <dbReference type="ARBA" id="ARBA00004170"/>
    </source>
</evidence>
<evidence type="ECO:0000256" key="11">
    <source>
        <dbReference type="ARBA" id="ARBA00023136"/>
    </source>
</evidence>
<evidence type="ECO:0000256" key="3">
    <source>
        <dbReference type="ARBA" id="ARBA00005005"/>
    </source>
</evidence>
<evidence type="ECO:0000256" key="12">
    <source>
        <dbReference type="ARBA" id="ARBA00026121"/>
    </source>
</evidence>
<feature type="domain" description="AMP-dependent synthetase/ligase" evidence="15">
    <location>
        <begin position="31"/>
        <end position="418"/>
    </location>
</feature>
<evidence type="ECO:0000256" key="9">
    <source>
        <dbReference type="ARBA" id="ARBA00022842"/>
    </source>
</evidence>
<reference evidence="18" key="1">
    <citation type="submission" date="2016-10" db="EMBL/GenBank/DDBJ databases">
        <authorList>
            <person name="Varghese N."/>
            <person name="Submissions S."/>
        </authorList>
    </citation>
    <scope>NUCLEOTIDE SEQUENCE [LARGE SCALE GENOMIC DNA]</scope>
    <source>
        <strain evidence="18">DSM 18579</strain>
    </source>
</reference>
<dbReference type="SUPFAM" id="SSF56801">
    <property type="entry name" value="Acetyl-CoA synthetase-like"/>
    <property type="match status" value="1"/>
</dbReference>
<dbReference type="EC" id="6.2.1.3" evidence="12"/>
<proteinExistence type="inferred from homology"/>
<evidence type="ECO:0000256" key="13">
    <source>
        <dbReference type="ARBA" id="ARBA00039545"/>
    </source>
</evidence>
<keyword evidence="9" id="KW-0460">Magnesium</keyword>
<dbReference type="Pfam" id="PF13193">
    <property type="entry name" value="AMP-binding_C"/>
    <property type="match status" value="1"/>
</dbReference>
<keyword evidence="7" id="KW-0276">Fatty acid metabolism</keyword>
<dbReference type="EMBL" id="FOHV01000034">
    <property type="protein sequence ID" value="SET51637.1"/>
    <property type="molecule type" value="Genomic_DNA"/>
</dbReference>
<keyword evidence="8" id="KW-0067">ATP-binding</keyword>
<dbReference type="Gene3D" id="3.30.300.30">
    <property type="match status" value="1"/>
</dbReference>
<dbReference type="PANTHER" id="PTHR43767:SF8">
    <property type="entry name" value="LONG-CHAIN-FATTY-ACID--COA LIGASE"/>
    <property type="match status" value="1"/>
</dbReference>
<dbReference type="Proteomes" id="UP000242642">
    <property type="component" value="Unassembled WGS sequence"/>
</dbReference>
<dbReference type="GO" id="GO:0005524">
    <property type="term" value="F:ATP binding"/>
    <property type="evidence" value="ECO:0007669"/>
    <property type="project" value="UniProtKB-KW"/>
</dbReference>
<evidence type="ECO:0000256" key="1">
    <source>
        <dbReference type="ARBA" id="ARBA00001946"/>
    </source>
</evidence>
<comment type="pathway">
    <text evidence="3">Lipid metabolism; fatty acid beta-oxidation.</text>
</comment>
<dbReference type="STRING" id="1123402.SAMN02583745_02597"/>
<keyword evidence="11" id="KW-0472">Membrane</keyword>
<dbReference type="InterPro" id="IPR045851">
    <property type="entry name" value="AMP-bd_C_sf"/>
</dbReference>
<evidence type="ECO:0000259" key="15">
    <source>
        <dbReference type="Pfam" id="PF00501"/>
    </source>
</evidence>